<evidence type="ECO:0000313" key="2">
    <source>
        <dbReference type="EMBL" id="CAP20104.1"/>
    </source>
</evidence>
<feature type="transmembrane region" description="Helical" evidence="1">
    <location>
        <begin position="6"/>
        <end position="24"/>
    </location>
</feature>
<accession>B0RKJ7</accession>
<evidence type="ECO:0000256" key="1">
    <source>
        <dbReference type="SAM" id="Phobius"/>
    </source>
</evidence>
<organism evidence="2">
    <name type="scientific">Yersinia enterocolitica</name>
    <dbReference type="NCBI Taxonomy" id="630"/>
    <lineage>
        <taxon>Bacteria</taxon>
        <taxon>Pseudomonadati</taxon>
        <taxon>Pseudomonadota</taxon>
        <taxon>Gammaproteobacteria</taxon>
        <taxon>Enterobacterales</taxon>
        <taxon>Yersiniaceae</taxon>
        <taxon>Yersinia</taxon>
    </lineage>
</organism>
<dbReference type="AlphaFoldDB" id="B0RKJ7"/>
<keyword evidence="2" id="KW-0614">Plasmid</keyword>
<sequence length="66" mass="8171">MEYPCFLRFANVFFLSCFWVYFFAMNNSTNSYSTLTFFNYTAQRFPCVKCKYILTRFYFFNLYSPF</sequence>
<dbReference type="EMBL" id="AM905950">
    <property type="protein sequence ID" value="CAP20104.1"/>
    <property type="molecule type" value="Genomic_DNA"/>
</dbReference>
<keyword evidence="1" id="KW-0472">Membrane</keyword>
<keyword evidence="1" id="KW-1133">Transmembrane helix</keyword>
<reference evidence="2" key="1">
    <citation type="journal article" date="2008" name="J. Bacteriol.">
        <title>Genetic and functional properties of the self-transmissible Yersinia enterocolitica plasmid pYE854, which mobilizes the virulence plasmid pYV.</title>
        <authorList>
            <person name="Hammerl J.A."/>
            <person name="Klein I."/>
            <person name="Lanka E."/>
            <person name="Appel B."/>
            <person name="Hertwig S."/>
        </authorList>
    </citation>
    <scope>NUCLEOTIDE SEQUENCE [LARGE SCALE GENOMIC DNA]</scope>
    <source>
        <strain evidence="2">29854</strain>
        <plasmid evidence="2">pYE854</plasmid>
    </source>
</reference>
<proteinExistence type="predicted"/>
<keyword evidence="1" id="KW-0812">Transmembrane</keyword>
<geneLocation type="plasmid" evidence="2">
    <name>pYE854</name>
</geneLocation>
<protein>
    <submittedName>
        <fullName evidence="2">Uncharacterized protein</fullName>
    </submittedName>
</protein>
<name>B0RKJ7_YEREN</name>